<comment type="caution">
    <text evidence="2">The sequence shown here is derived from an EMBL/GenBank/DDBJ whole genome shotgun (WGS) entry which is preliminary data.</text>
</comment>
<dbReference type="RefSeq" id="WP_183552602.1">
    <property type="nucleotide sequence ID" value="NZ_JACHBX010000001.1"/>
</dbReference>
<sequence length="243" mass="27032">MFLQNDVLEYRDPPGHLVRILWIDVTHSVAYTFALRRPSATPRSTPLHVLVADVSTRRARLLLADPCRAPRVDAPSGKHHLLQMKAWDAVTALHHDLPQLYLPRPRAALLSAYSRAHGISVASLMRYLRRYWERGQTIDASLPDYANSGARGKTRAASAGVKRGRPRNGATGSANAGTNTDAALRALFLAAAAQFAANHPRFSRPAAYRQMLREHFADCAPGAIPSYGQFNYWLERDDIDRTQ</sequence>
<proteinExistence type="predicted"/>
<organism evidence="2 3">
    <name type="scientific">Massilia aurea</name>
    <dbReference type="NCBI Taxonomy" id="373040"/>
    <lineage>
        <taxon>Bacteria</taxon>
        <taxon>Pseudomonadati</taxon>
        <taxon>Pseudomonadota</taxon>
        <taxon>Betaproteobacteria</taxon>
        <taxon>Burkholderiales</taxon>
        <taxon>Oxalobacteraceae</taxon>
        <taxon>Telluria group</taxon>
        <taxon>Massilia</taxon>
    </lineage>
</organism>
<dbReference type="Proteomes" id="UP000540787">
    <property type="component" value="Unassembled WGS sequence"/>
</dbReference>
<evidence type="ECO:0000313" key="2">
    <source>
        <dbReference type="EMBL" id="MBB6133290.1"/>
    </source>
</evidence>
<feature type="region of interest" description="Disordered" evidence="1">
    <location>
        <begin position="149"/>
        <end position="176"/>
    </location>
</feature>
<dbReference type="EMBL" id="JACHBX010000001">
    <property type="protein sequence ID" value="MBB6133290.1"/>
    <property type="molecule type" value="Genomic_DNA"/>
</dbReference>
<evidence type="ECO:0000256" key="1">
    <source>
        <dbReference type="SAM" id="MobiDB-lite"/>
    </source>
</evidence>
<keyword evidence="3" id="KW-1185">Reference proteome</keyword>
<evidence type="ECO:0000313" key="3">
    <source>
        <dbReference type="Proteomes" id="UP000540787"/>
    </source>
</evidence>
<protein>
    <submittedName>
        <fullName evidence="2">Uncharacterized protein</fullName>
    </submittedName>
</protein>
<gene>
    <name evidence="2" type="ORF">HD842_001401</name>
</gene>
<name>A0A7W9WYQ4_9BURK</name>
<reference evidence="2 3" key="1">
    <citation type="submission" date="2020-08" db="EMBL/GenBank/DDBJ databases">
        <title>The Agave Microbiome: Exploring the role of microbial communities in plant adaptations to desert environments.</title>
        <authorList>
            <person name="Partida-Martinez L.P."/>
        </authorList>
    </citation>
    <scope>NUCLEOTIDE SEQUENCE [LARGE SCALE GENOMIC DNA]</scope>
    <source>
        <strain evidence="2 3">AT3.2</strain>
    </source>
</reference>
<dbReference type="AlphaFoldDB" id="A0A7W9WYQ4"/>
<accession>A0A7W9WYQ4</accession>